<evidence type="ECO:0000256" key="1">
    <source>
        <dbReference type="SAM" id="Phobius"/>
    </source>
</evidence>
<feature type="transmembrane region" description="Helical" evidence="1">
    <location>
        <begin position="30"/>
        <end position="50"/>
    </location>
</feature>
<evidence type="ECO:0000313" key="2">
    <source>
        <dbReference type="EMBL" id="EJF83732.1"/>
    </source>
</evidence>
<feature type="transmembrane region" description="Helical" evidence="1">
    <location>
        <begin position="62"/>
        <end position="86"/>
    </location>
</feature>
<dbReference type="EMBL" id="AILX01000019">
    <property type="protein sequence ID" value="EJF83732.1"/>
    <property type="molecule type" value="Genomic_DNA"/>
</dbReference>
<keyword evidence="1" id="KW-0812">Transmembrane</keyword>
<dbReference type="RefSeq" id="WP_006926080.1">
    <property type="nucleotide sequence ID" value="NZ_JH725102.1"/>
</dbReference>
<comment type="caution">
    <text evidence="2">The sequence shown here is derived from an EMBL/GenBank/DDBJ whole genome shotgun (WGS) entry which is preliminary data.</text>
</comment>
<organism evidence="2 3">
    <name type="scientific">Cardidatus Bartonella washoeensis 085-0475</name>
    <dbReference type="NCBI Taxonomy" id="1094564"/>
    <lineage>
        <taxon>Bacteria</taxon>
        <taxon>Pseudomonadati</taxon>
        <taxon>Pseudomonadota</taxon>
        <taxon>Alphaproteobacteria</taxon>
        <taxon>Hyphomicrobiales</taxon>
        <taxon>Bartonellaceae</taxon>
        <taxon>Bartonella</taxon>
    </lineage>
</organism>
<gene>
    <name evidence="2" type="ORF">MCW_01281</name>
</gene>
<reference evidence="2 3" key="1">
    <citation type="submission" date="2012-03" db="EMBL/GenBank/DDBJ databases">
        <title>The Genome Sequence of Bartonella washoensis 085-0475.</title>
        <authorList>
            <consortium name="The Broad Institute Genome Sequencing Platform"/>
            <consortium name="The Broad Institute Genome Sequencing Center for Infectious Disease"/>
            <person name="Feldgarden M."/>
            <person name="Kirby J."/>
            <person name="Kosoy M."/>
            <person name="Birtles R."/>
            <person name="Probert W.S."/>
            <person name="Chiaraviglio L."/>
            <person name="Young S.K."/>
            <person name="Zeng Q."/>
            <person name="Gargeya S."/>
            <person name="Fitzgerald M."/>
            <person name="Haas B."/>
            <person name="Abouelleil A."/>
            <person name="Alvarado L."/>
            <person name="Arachchi H.M."/>
            <person name="Berlin A."/>
            <person name="Chapman S.B."/>
            <person name="Gearin G."/>
            <person name="Goldberg J."/>
            <person name="Griggs A."/>
            <person name="Gujja S."/>
            <person name="Hansen M."/>
            <person name="Heiman D."/>
            <person name="Howarth C."/>
            <person name="Larimer J."/>
            <person name="Lui A."/>
            <person name="MacDonald P.J.P."/>
            <person name="McCowen C."/>
            <person name="Montmayeur A."/>
            <person name="Murphy C."/>
            <person name="Neiman D."/>
            <person name="Pearson M."/>
            <person name="Priest M."/>
            <person name="Roberts A."/>
            <person name="Saif S."/>
            <person name="Shea T."/>
            <person name="Sisk P."/>
            <person name="Stolte C."/>
            <person name="Sykes S."/>
            <person name="Wortman J."/>
            <person name="Nusbaum C."/>
            <person name="Birren B."/>
        </authorList>
    </citation>
    <scope>NUCLEOTIDE SEQUENCE [LARGE SCALE GENOMIC DNA]</scope>
    <source>
        <strain evidence="2 3">085-0475</strain>
    </source>
</reference>
<sequence length="122" mass="14019">MKNKNAIFDKVKPVLSFEQTFLSTRDYKRIFCISVVFAVLRGSVLIPILAEWKLTEAEASVMAVLVFVLEMLSGVLFLLIPVMLLLRISLGYLLKKNLQQLEETTWQRDEAMRLQKRGLEGD</sequence>
<dbReference type="AlphaFoldDB" id="J1JGQ4"/>
<name>J1JGQ4_9HYPH</name>
<dbReference type="STRING" id="1094564.MCW_01281"/>
<keyword evidence="1" id="KW-0472">Membrane</keyword>
<evidence type="ECO:0000313" key="3">
    <source>
        <dbReference type="Proteomes" id="UP000002646"/>
    </source>
</evidence>
<keyword evidence="1" id="KW-1133">Transmembrane helix</keyword>
<proteinExistence type="predicted"/>
<dbReference type="PATRIC" id="fig|1094564.3.peg.1478"/>
<dbReference type="Proteomes" id="UP000002646">
    <property type="component" value="Unassembled WGS sequence"/>
</dbReference>
<protein>
    <submittedName>
        <fullName evidence="2">Uncharacterized protein</fullName>
    </submittedName>
</protein>
<dbReference type="HOGENOM" id="CLU_149832_0_0_5"/>
<accession>J1JGQ4</accession>